<dbReference type="AlphaFoldDB" id="A0A5B7ERD8"/>
<sequence length="54" mass="6094">MSHQSLISHHNTKIHTQKHFILSPCLFSKATEMTSEVFKSVSPVNNVEILSLCL</sequence>
<protein>
    <submittedName>
        <fullName evidence="1">Uncharacterized protein</fullName>
    </submittedName>
</protein>
<proteinExistence type="predicted"/>
<dbReference type="Proteomes" id="UP000324222">
    <property type="component" value="Unassembled WGS sequence"/>
</dbReference>
<organism evidence="1 2">
    <name type="scientific">Portunus trituberculatus</name>
    <name type="common">Swimming crab</name>
    <name type="synonym">Neptunus trituberculatus</name>
    <dbReference type="NCBI Taxonomy" id="210409"/>
    <lineage>
        <taxon>Eukaryota</taxon>
        <taxon>Metazoa</taxon>
        <taxon>Ecdysozoa</taxon>
        <taxon>Arthropoda</taxon>
        <taxon>Crustacea</taxon>
        <taxon>Multicrustacea</taxon>
        <taxon>Malacostraca</taxon>
        <taxon>Eumalacostraca</taxon>
        <taxon>Eucarida</taxon>
        <taxon>Decapoda</taxon>
        <taxon>Pleocyemata</taxon>
        <taxon>Brachyura</taxon>
        <taxon>Eubrachyura</taxon>
        <taxon>Portunoidea</taxon>
        <taxon>Portunidae</taxon>
        <taxon>Portuninae</taxon>
        <taxon>Portunus</taxon>
    </lineage>
</organism>
<reference evidence="1 2" key="1">
    <citation type="submission" date="2019-05" db="EMBL/GenBank/DDBJ databases">
        <title>Another draft genome of Portunus trituberculatus and its Hox gene families provides insights of decapod evolution.</title>
        <authorList>
            <person name="Jeong J.-H."/>
            <person name="Song I."/>
            <person name="Kim S."/>
            <person name="Choi T."/>
            <person name="Kim D."/>
            <person name="Ryu S."/>
            <person name="Kim W."/>
        </authorList>
    </citation>
    <scope>NUCLEOTIDE SEQUENCE [LARGE SCALE GENOMIC DNA]</scope>
    <source>
        <tissue evidence="1">Muscle</tissue>
    </source>
</reference>
<evidence type="ECO:0000313" key="2">
    <source>
        <dbReference type="Proteomes" id="UP000324222"/>
    </source>
</evidence>
<accession>A0A5B7ERD8</accession>
<keyword evidence="2" id="KW-1185">Reference proteome</keyword>
<gene>
    <name evidence="1" type="ORF">E2C01_029221</name>
</gene>
<evidence type="ECO:0000313" key="1">
    <source>
        <dbReference type="EMBL" id="MPC35786.1"/>
    </source>
</evidence>
<dbReference type="EMBL" id="VSRR010003345">
    <property type="protein sequence ID" value="MPC35786.1"/>
    <property type="molecule type" value="Genomic_DNA"/>
</dbReference>
<comment type="caution">
    <text evidence="1">The sequence shown here is derived from an EMBL/GenBank/DDBJ whole genome shotgun (WGS) entry which is preliminary data.</text>
</comment>
<name>A0A5B7ERD8_PORTR</name>